<gene>
    <name evidence="1" type="ORF">E4V82_03070</name>
    <name evidence="2" type="ORF">HLQ16_04450</name>
</gene>
<sequence>MPKFEIPKDKDEIKRQIKALQSLLPIDDKKSDRKSKQIHQDEIKALKKALSGK</sequence>
<dbReference type="Proteomes" id="UP000531659">
    <property type="component" value="Unassembled WGS sequence"/>
</dbReference>
<evidence type="ECO:0000313" key="2">
    <source>
        <dbReference type="EMBL" id="NNU75175.1"/>
    </source>
</evidence>
<name>A0A5N7IJE0_9CLOT</name>
<dbReference type="Proteomes" id="UP000342249">
    <property type="component" value="Unassembled WGS sequence"/>
</dbReference>
<comment type="caution">
    <text evidence="1">The sequence shown here is derived from an EMBL/GenBank/DDBJ whole genome shotgun (WGS) entry which is preliminary data.</text>
</comment>
<dbReference type="AlphaFoldDB" id="A0A5N7IJE0"/>
<dbReference type="EMBL" id="JABEYB010000003">
    <property type="protein sequence ID" value="NNU75175.1"/>
    <property type="molecule type" value="Genomic_DNA"/>
</dbReference>
<dbReference type="RefSeq" id="WP_151554143.1">
    <property type="nucleotide sequence ID" value="NZ_CP077610.1"/>
</dbReference>
<accession>A0A5N7IJE0</accession>
<protein>
    <submittedName>
        <fullName evidence="1">Transcriptional regulator</fullName>
    </submittedName>
</protein>
<reference evidence="2 4" key="2">
    <citation type="submission" date="2020-05" db="EMBL/GenBank/DDBJ databases">
        <title>Complete genome of Clostridium estertheticum subspecies estertheticum, isolated from Vacuum packed lamb meat from New Zealand imported to Switzerland.</title>
        <authorList>
            <person name="Wambui J."/>
            <person name="Stevens M.J.A."/>
            <person name="Stephan R."/>
        </authorList>
    </citation>
    <scope>NUCLEOTIDE SEQUENCE [LARGE SCALE GENOMIC DNA]</scope>
    <source>
        <strain evidence="2 4">CEST001</strain>
    </source>
</reference>
<reference evidence="1 3" key="1">
    <citation type="journal article" date="2019" name="Lett. Appl. Microbiol.">
        <title>A case of 'blown pack' spoilage of vacuum-packaged pork likely associated with Clostridium estertheticum in Canada.</title>
        <authorList>
            <person name="Zhang P."/>
            <person name="Ward P."/>
            <person name="McMullen L.M."/>
            <person name="Yang X."/>
        </authorList>
    </citation>
    <scope>NUCLEOTIDE SEQUENCE [LARGE SCALE GENOMIC DNA]</scope>
    <source>
        <strain evidence="1 3">MA19</strain>
    </source>
</reference>
<evidence type="ECO:0000313" key="1">
    <source>
        <dbReference type="EMBL" id="MPQ61099.1"/>
    </source>
</evidence>
<dbReference type="GeneID" id="83591442"/>
<evidence type="ECO:0000313" key="3">
    <source>
        <dbReference type="Proteomes" id="UP000342249"/>
    </source>
</evidence>
<dbReference type="EMBL" id="SPSF01000012">
    <property type="protein sequence ID" value="MPQ61099.1"/>
    <property type="molecule type" value="Genomic_DNA"/>
</dbReference>
<evidence type="ECO:0000313" key="4">
    <source>
        <dbReference type="Proteomes" id="UP000531659"/>
    </source>
</evidence>
<proteinExistence type="predicted"/>
<organism evidence="1 3">
    <name type="scientific">Clostridium estertheticum</name>
    <dbReference type="NCBI Taxonomy" id="238834"/>
    <lineage>
        <taxon>Bacteria</taxon>
        <taxon>Bacillati</taxon>
        <taxon>Bacillota</taxon>
        <taxon>Clostridia</taxon>
        <taxon>Eubacteriales</taxon>
        <taxon>Clostridiaceae</taxon>
        <taxon>Clostridium</taxon>
    </lineage>
</organism>